<dbReference type="PANTHER" id="PTHR46458:SF5">
    <property type="entry name" value="GLOBIN FAMILY PROFILE DOMAIN-CONTAINING PROTEIN"/>
    <property type="match status" value="1"/>
</dbReference>
<organism evidence="8 9">
    <name type="scientific">Batillaria attramentaria</name>
    <dbReference type="NCBI Taxonomy" id="370345"/>
    <lineage>
        <taxon>Eukaryota</taxon>
        <taxon>Metazoa</taxon>
        <taxon>Spiralia</taxon>
        <taxon>Lophotrochozoa</taxon>
        <taxon>Mollusca</taxon>
        <taxon>Gastropoda</taxon>
        <taxon>Caenogastropoda</taxon>
        <taxon>Sorbeoconcha</taxon>
        <taxon>Cerithioidea</taxon>
        <taxon>Batillariidae</taxon>
        <taxon>Batillaria</taxon>
    </lineage>
</organism>
<keyword evidence="2 6" id="KW-0349">Heme</keyword>
<evidence type="ECO:0000256" key="1">
    <source>
        <dbReference type="ARBA" id="ARBA00013895"/>
    </source>
</evidence>
<dbReference type="Proteomes" id="UP001519460">
    <property type="component" value="Unassembled WGS sequence"/>
</dbReference>
<keyword evidence="6" id="KW-0813">Transport</keyword>
<dbReference type="InterPro" id="IPR050532">
    <property type="entry name" value="Globin-like_OT"/>
</dbReference>
<evidence type="ECO:0000313" key="9">
    <source>
        <dbReference type="Proteomes" id="UP001519460"/>
    </source>
</evidence>
<comment type="caution">
    <text evidence="8">The sequence shown here is derived from an EMBL/GenBank/DDBJ whole genome shotgun (WGS) entry which is preliminary data.</text>
</comment>
<feature type="non-terminal residue" evidence="8">
    <location>
        <position position="1"/>
    </location>
</feature>
<reference evidence="8 9" key="1">
    <citation type="journal article" date="2023" name="Sci. Data">
        <title>Genome assembly of the Korean intertidal mud-creeper Batillaria attramentaria.</title>
        <authorList>
            <person name="Patra A.K."/>
            <person name="Ho P.T."/>
            <person name="Jun S."/>
            <person name="Lee S.J."/>
            <person name="Kim Y."/>
            <person name="Won Y.J."/>
        </authorList>
    </citation>
    <scope>NUCLEOTIDE SEQUENCE [LARGE SCALE GENOMIC DNA]</scope>
    <source>
        <strain evidence="8">Wonlab-2016</strain>
    </source>
</reference>
<evidence type="ECO:0000313" key="8">
    <source>
        <dbReference type="EMBL" id="KAK7493387.1"/>
    </source>
</evidence>
<dbReference type="GO" id="GO:0005344">
    <property type="term" value="F:oxygen carrier activity"/>
    <property type="evidence" value="ECO:0007669"/>
    <property type="project" value="UniProtKB-KW"/>
</dbReference>
<dbReference type="InterPro" id="IPR009050">
    <property type="entry name" value="Globin-like_sf"/>
</dbReference>
<evidence type="ECO:0000259" key="7">
    <source>
        <dbReference type="PROSITE" id="PS01033"/>
    </source>
</evidence>
<name>A0ABD0L1W5_9CAEN</name>
<dbReference type="Gene3D" id="1.10.490.10">
    <property type="entry name" value="Globins"/>
    <property type="match status" value="1"/>
</dbReference>
<evidence type="ECO:0000256" key="6">
    <source>
        <dbReference type="RuleBase" id="RU000356"/>
    </source>
</evidence>
<dbReference type="SUPFAM" id="SSF46458">
    <property type="entry name" value="Globin-like"/>
    <property type="match status" value="1"/>
</dbReference>
<evidence type="ECO:0000256" key="5">
    <source>
        <dbReference type="ARBA" id="ARBA00030087"/>
    </source>
</evidence>
<dbReference type="Pfam" id="PF00042">
    <property type="entry name" value="Globin"/>
    <property type="match status" value="1"/>
</dbReference>
<dbReference type="InterPro" id="IPR000971">
    <property type="entry name" value="Globin"/>
</dbReference>
<keyword evidence="6" id="KW-0561">Oxygen transport</keyword>
<keyword evidence="4" id="KW-0408">Iron</keyword>
<dbReference type="AlphaFoldDB" id="A0ABD0L1W5"/>
<evidence type="ECO:0000256" key="2">
    <source>
        <dbReference type="ARBA" id="ARBA00022617"/>
    </source>
</evidence>
<accession>A0ABD0L1W5</accession>
<dbReference type="InterPro" id="IPR012292">
    <property type="entry name" value="Globin/Proto"/>
</dbReference>
<sequence length="210" mass="23853">LPNGHAGSKKCKCQCHRNGELSDTIRKDSGSAGAFDNLKEDPRIPLTGRQKFLIKRSWKGISRNISETGMNMFLSLFEKNEEVMMFFKGLDKTKTVTELRTCKVLENHARGVMLTIDEAITNLDDADTVIETLNYVGKTHTRFEAFNPNVFWLLQEPFLLAVKDTLGDRYSAHMQDIYQRAIAFILRTLIDGFTQQQHKQPLAITDLGEA</sequence>
<protein>
    <recommendedName>
        <fullName evidence="1">Globin</fullName>
    </recommendedName>
    <alternativeName>
        <fullName evidence="5">Myoglobin</fullName>
    </alternativeName>
</protein>
<dbReference type="PANTHER" id="PTHR46458">
    <property type="entry name" value="BLR2807 PROTEIN"/>
    <property type="match status" value="1"/>
</dbReference>
<gene>
    <name evidence="8" type="ORF">BaRGS_00015287</name>
</gene>
<dbReference type="EMBL" id="JACVVK020000093">
    <property type="protein sequence ID" value="KAK7493387.1"/>
    <property type="molecule type" value="Genomic_DNA"/>
</dbReference>
<evidence type="ECO:0000256" key="3">
    <source>
        <dbReference type="ARBA" id="ARBA00022723"/>
    </source>
</evidence>
<dbReference type="GO" id="GO:0046872">
    <property type="term" value="F:metal ion binding"/>
    <property type="evidence" value="ECO:0007669"/>
    <property type="project" value="UniProtKB-KW"/>
</dbReference>
<proteinExistence type="inferred from homology"/>
<comment type="similarity">
    <text evidence="6">Belongs to the globin family.</text>
</comment>
<feature type="domain" description="Globin" evidence="7">
    <location>
        <begin position="45"/>
        <end position="194"/>
    </location>
</feature>
<keyword evidence="9" id="KW-1185">Reference proteome</keyword>
<evidence type="ECO:0000256" key="4">
    <source>
        <dbReference type="ARBA" id="ARBA00023004"/>
    </source>
</evidence>
<keyword evidence="3" id="KW-0479">Metal-binding</keyword>
<dbReference type="PROSITE" id="PS01033">
    <property type="entry name" value="GLOBIN"/>
    <property type="match status" value="1"/>
</dbReference>